<dbReference type="InterPro" id="IPR029058">
    <property type="entry name" value="AB_hydrolase_fold"/>
</dbReference>
<dbReference type="InterPro" id="IPR023302">
    <property type="entry name" value="Pept_S9A_N"/>
</dbReference>
<evidence type="ECO:0000313" key="8">
    <source>
        <dbReference type="Proteomes" id="UP001215216"/>
    </source>
</evidence>
<dbReference type="InterPro" id="IPR002471">
    <property type="entry name" value="Pept_S9_AS"/>
</dbReference>
<keyword evidence="2" id="KW-0645">Protease</keyword>
<evidence type="ECO:0000256" key="1">
    <source>
        <dbReference type="ARBA" id="ARBA00005228"/>
    </source>
</evidence>
<dbReference type="InterPro" id="IPR051543">
    <property type="entry name" value="Serine_Peptidase_S9A"/>
</dbReference>
<evidence type="ECO:0000313" key="7">
    <source>
        <dbReference type="EMBL" id="WFM83431.1"/>
    </source>
</evidence>
<sequence>MTHTAPRAEKRPIERTFHGDTVVDHYEWLRGDEAAARALVEQENEWFAERTAHLAGLEKKIVGEIAARTKEADVTVPVRKGDYWYWTRTFEGKSYPAFSRARAIGSERPDPDTIGDAEQVIYDANVLAQPHEFFSIGGQAISPNGELLALAVDVAGNEEFALTISRIDTGEVVDSSLSKVVYGLAFSPDSSRIYYTRADSAWRSYQIWEHVIGEDPETDRLIYQEDDENFSVLMWESRDGEWLIIHSASTTTSEVRLMPITDAGAEPFVVSERRAGLDYTADVAGDQLLIWHNLTNVGFEVSSAPIGASVPESWKTVMSAAKGERIVEVAAFAGFAVVLLRSAGSTTLRVLRRIDVQGTDESGAPALSGWSEPEAINAPELSTIDLGANPEWNAQSVLFMTESLLDPATANEWDAATGEVRTLKVLDVPGYDRSKYVQVREWATAEDGTKIPMTVVYRADLERDGSNPGFIYGYGSYEISIDPFFAADRLPIFDRGIVYAIAHVRGGGEMGREWYENGKFDKKKNTFSDFVAAAHHLFDTGLVDPRRLAAEGSSAGGLLMGAVTNLAPETFRVVHAGVPFVDALNTILKPELPLTVGEWEEWGNPVESEHIYRYMKEYSPYENVREGELYPAILATTSINDVRVSYLEPMKWVQVLRDNVTNDEVTRPILLLTETVAGHGGGSGRYKKWEDRGRELAFIFDQLGVTE</sequence>
<evidence type="ECO:0000256" key="4">
    <source>
        <dbReference type="ARBA" id="ARBA00022825"/>
    </source>
</evidence>
<organism evidence="7 8">
    <name type="scientific">Arcanobacterium canis</name>
    <dbReference type="NCBI Taxonomy" id="999183"/>
    <lineage>
        <taxon>Bacteria</taxon>
        <taxon>Bacillati</taxon>
        <taxon>Actinomycetota</taxon>
        <taxon>Actinomycetes</taxon>
        <taxon>Actinomycetales</taxon>
        <taxon>Actinomycetaceae</taxon>
        <taxon>Arcanobacterium</taxon>
    </lineage>
</organism>
<evidence type="ECO:0000256" key="3">
    <source>
        <dbReference type="ARBA" id="ARBA00022801"/>
    </source>
</evidence>
<dbReference type="Proteomes" id="UP001215216">
    <property type="component" value="Chromosome"/>
</dbReference>
<dbReference type="Pfam" id="PF00326">
    <property type="entry name" value="Peptidase_S9"/>
    <property type="match status" value="1"/>
</dbReference>
<dbReference type="Pfam" id="PF02897">
    <property type="entry name" value="Peptidase_S9_N"/>
    <property type="match status" value="1"/>
</dbReference>
<dbReference type="SUPFAM" id="SSF53474">
    <property type="entry name" value="alpha/beta-Hydrolases"/>
    <property type="match status" value="1"/>
</dbReference>
<dbReference type="PROSITE" id="PS00708">
    <property type="entry name" value="PRO_ENDOPEP_SER"/>
    <property type="match status" value="1"/>
</dbReference>
<keyword evidence="4" id="KW-0720">Serine protease</keyword>
<proteinExistence type="inferred from homology"/>
<protein>
    <submittedName>
        <fullName evidence="7">S9 family peptidase</fullName>
    </submittedName>
</protein>
<evidence type="ECO:0000259" key="6">
    <source>
        <dbReference type="Pfam" id="PF02897"/>
    </source>
</evidence>
<reference evidence="7 8" key="1">
    <citation type="submission" date="2023-03" db="EMBL/GenBank/DDBJ databases">
        <title>Complete genome of Arcanobacterium canis strain DSM 25104 isolated in 2010 from a canine otitis externa in Germany.</title>
        <authorList>
            <person name="Borowiak M."/>
            <person name="Kreitlow A."/>
            <person name="Malorny B."/>
            <person name="Laemmler C."/>
            <person name="Prenger-Berninghoff E."/>
            <person name="Ploetz M."/>
            <person name="Abdulmawjood A."/>
        </authorList>
    </citation>
    <scope>NUCLEOTIDE SEQUENCE [LARGE SCALE GENOMIC DNA]</scope>
    <source>
        <strain evidence="7 8">DSM 25104</strain>
    </source>
</reference>
<dbReference type="InterPro" id="IPR002470">
    <property type="entry name" value="Peptidase_S9A"/>
</dbReference>
<feature type="domain" description="Peptidase S9A N-terminal" evidence="6">
    <location>
        <begin position="9"/>
        <end position="424"/>
    </location>
</feature>
<dbReference type="Gene3D" id="2.130.10.120">
    <property type="entry name" value="Prolyl oligopeptidase, N-terminal domain"/>
    <property type="match status" value="1"/>
</dbReference>
<dbReference type="Gene3D" id="3.40.50.1820">
    <property type="entry name" value="alpha/beta hydrolase"/>
    <property type="match status" value="1"/>
</dbReference>
<keyword evidence="3" id="KW-0378">Hydrolase</keyword>
<comment type="similarity">
    <text evidence="1">Belongs to the peptidase S9A family.</text>
</comment>
<dbReference type="RefSeq" id="WP_278012826.1">
    <property type="nucleotide sequence ID" value="NZ_CP121208.1"/>
</dbReference>
<dbReference type="InterPro" id="IPR001375">
    <property type="entry name" value="Peptidase_S9_cat"/>
</dbReference>
<feature type="domain" description="Peptidase S9 prolyl oligopeptidase catalytic" evidence="5">
    <location>
        <begin position="491"/>
        <end position="704"/>
    </location>
</feature>
<dbReference type="PANTHER" id="PTHR11757:SF19">
    <property type="entry name" value="PROLYL ENDOPEPTIDASE-LIKE"/>
    <property type="match status" value="1"/>
</dbReference>
<keyword evidence="8" id="KW-1185">Reference proteome</keyword>
<dbReference type="SUPFAM" id="SSF50993">
    <property type="entry name" value="Peptidase/esterase 'gauge' domain"/>
    <property type="match status" value="1"/>
</dbReference>
<dbReference type="PANTHER" id="PTHR11757">
    <property type="entry name" value="PROTEASE FAMILY S9A OLIGOPEPTIDASE"/>
    <property type="match status" value="1"/>
</dbReference>
<evidence type="ECO:0000259" key="5">
    <source>
        <dbReference type="Pfam" id="PF00326"/>
    </source>
</evidence>
<name>A0ABY8G1L2_9ACTO</name>
<evidence type="ECO:0000256" key="2">
    <source>
        <dbReference type="ARBA" id="ARBA00022670"/>
    </source>
</evidence>
<gene>
    <name evidence="7" type="ORF">P7079_00175</name>
</gene>
<dbReference type="PRINTS" id="PR00862">
    <property type="entry name" value="PROLIGOPTASE"/>
</dbReference>
<accession>A0ABY8G1L2</accession>
<dbReference type="EMBL" id="CP121208">
    <property type="protein sequence ID" value="WFM83431.1"/>
    <property type="molecule type" value="Genomic_DNA"/>
</dbReference>